<dbReference type="Proteomes" id="UP000606974">
    <property type="component" value="Unassembled WGS sequence"/>
</dbReference>
<comment type="subcellular location">
    <subcellularLocation>
        <location evidence="1 9">Nucleus</location>
    </subcellularLocation>
</comment>
<evidence type="ECO:0000256" key="6">
    <source>
        <dbReference type="ARBA" id="ARBA00023163"/>
    </source>
</evidence>
<evidence type="ECO:0000256" key="2">
    <source>
        <dbReference type="ARBA" id="ARBA00005716"/>
    </source>
</evidence>
<proteinExistence type="inferred from homology"/>
<dbReference type="GO" id="GO:0070847">
    <property type="term" value="C:core mediator complex"/>
    <property type="evidence" value="ECO:0007669"/>
    <property type="project" value="TreeGrafter"/>
</dbReference>
<comment type="subunit">
    <text evidence="9">Component of the Mediator complex.</text>
</comment>
<dbReference type="Gene3D" id="6.10.250.2610">
    <property type="match status" value="1"/>
</dbReference>
<evidence type="ECO:0000256" key="5">
    <source>
        <dbReference type="ARBA" id="ARBA00023159"/>
    </source>
</evidence>
<dbReference type="InterPro" id="IPR019364">
    <property type="entry name" value="Mediatior_Med8_fun/met"/>
</dbReference>
<feature type="compositionally biased region" description="Acidic residues" evidence="10">
    <location>
        <begin position="185"/>
        <end position="200"/>
    </location>
</feature>
<reference evidence="11" key="1">
    <citation type="submission" date="2020-02" db="EMBL/GenBank/DDBJ databases">
        <authorList>
            <person name="Palmer J.M."/>
        </authorList>
    </citation>
    <scope>NUCLEOTIDE SEQUENCE</scope>
    <source>
        <strain evidence="11">EPUS1.4</strain>
        <tissue evidence="11">Thallus</tissue>
    </source>
</reference>
<keyword evidence="6 9" id="KW-0804">Transcription</keyword>
<dbReference type="GO" id="GO:0000978">
    <property type="term" value="F:RNA polymerase II cis-regulatory region sequence-specific DNA binding"/>
    <property type="evidence" value="ECO:0007669"/>
    <property type="project" value="TreeGrafter"/>
</dbReference>
<organism evidence="11 12">
    <name type="scientific">Endocarpon pusillum</name>
    <dbReference type="NCBI Taxonomy" id="364733"/>
    <lineage>
        <taxon>Eukaryota</taxon>
        <taxon>Fungi</taxon>
        <taxon>Dikarya</taxon>
        <taxon>Ascomycota</taxon>
        <taxon>Pezizomycotina</taxon>
        <taxon>Eurotiomycetes</taxon>
        <taxon>Chaetothyriomycetidae</taxon>
        <taxon>Verrucariales</taxon>
        <taxon>Verrucariaceae</taxon>
        <taxon>Endocarpon</taxon>
    </lineage>
</organism>
<dbReference type="OrthoDB" id="5329317at2759"/>
<dbReference type="GO" id="GO:0003712">
    <property type="term" value="F:transcription coregulator activity"/>
    <property type="evidence" value="ECO:0007669"/>
    <property type="project" value="InterPro"/>
</dbReference>
<evidence type="ECO:0000313" key="12">
    <source>
        <dbReference type="Proteomes" id="UP000606974"/>
    </source>
</evidence>
<accession>A0A8H7EBH9</accession>
<dbReference type="Pfam" id="PF10232">
    <property type="entry name" value="Med8"/>
    <property type="match status" value="1"/>
</dbReference>
<gene>
    <name evidence="9" type="primary">MED8</name>
    <name evidence="11" type="ORF">GJ744_007842</name>
</gene>
<dbReference type="GO" id="GO:0016592">
    <property type="term" value="C:mediator complex"/>
    <property type="evidence" value="ECO:0007669"/>
    <property type="project" value="InterPro"/>
</dbReference>
<dbReference type="Gene3D" id="1.20.58.1710">
    <property type="match status" value="1"/>
</dbReference>
<name>A0A8H7EBH9_9EURO</name>
<evidence type="ECO:0000256" key="8">
    <source>
        <dbReference type="ARBA" id="ARBA00031261"/>
    </source>
</evidence>
<dbReference type="AlphaFoldDB" id="A0A8H7EBH9"/>
<keyword evidence="12" id="KW-1185">Reference proteome</keyword>
<dbReference type="EMBL" id="JAACFV010000004">
    <property type="protein sequence ID" value="KAF7513791.1"/>
    <property type="molecule type" value="Genomic_DNA"/>
</dbReference>
<keyword evidence="4 9" id="KW-0805">Transcription regulation</keyword>
<evidence type="ECO:0000256" key="9">
    <source>
        <dbReference type="RuleBase" id="RU364144"/>
    </source>
</evidence>
<protein>
    <recommendedName>
        <fullName evidence="3 9">Mediator of RNA polymerase II transcription subunit 8</fullName>
    </recommendedName>
    <alternativeName>
        <fullName evidence="8 9">Mediator complex subunit 8</fullName>
    </alternativeName>
</protein>
<keyword evidence="7 9" id="KW-0539">Nucleus</keyword>
<evidence type="ECO:0000256" key="1">
    <source>
        <dbReference type="ARBA" id="ARBA00004123"/>
    </source>
</evidence>
<feature type="region of interest" description="Disordered" evidence="10">
    <location>
        <begin position="178"/>
        <end position="224"/>
    </location>
</feature>
<dbReference type="GO" id="GO:0006357">
    <property type="term" value="P:regulation of transcription by RNA polymerase II"/>
    <property type="evidence" value="ECO:0007669"/>
    <property type="project" value="InterPro"/>
</dbReference>
<comment type="similarity">
    <text evidence="2 9">Belongs to the Mediator complex subunit 8 family.</text>
</comment>
<feature type="compositionally biased region" description="Polar residues" evidence="10">
    <location>
        <begin position="215"/>
        <end position="224"/>
    </location>
</feature>
<dbReference type="PANTHER" id="PTHR13074:SF9">
    <property type="entry name" value="MEDIATOR OF RNA POLYMERASE II TRANSCRIPTION SUBUNIT 8"/>
    <property type="match status" value="1"/>
</dbReference>
<evidence type="ECO:0000256" key="10">
    <source>
        <dbReference type="SAM" id="MobiDB-lite"/>
    </source>
</evidence>
<evidence type="ECO:0000256" key="4">
    <source>
        <dbReference type="ARBA" id="ARBA00023015"/>
    </source>
</evidence>
<sequence>MAAIGPDEIRTLEQIRLRLQTLNSSLNSLQTNFYEAQPLPTWSSLQSHSGLISSNLQAVAKQLADNQQLLSSLVAFPLPQYPSAQAHLLEHLLRTKLEPEVEEWVEKGQEIAQHHSQGRYRGLSESDRDELWRWAPLAANDEIRKQNWEGDYTMAEKASGIEHVETGLKRELQEPLDADEHDHGEEGEESDEADDDEEDIVEIRRKPNAPGLEFNLSTAKRPTTQMPIENIFRFMVTGNTAPGRPP</sequence>
<comment type="function">
    <text evidence="9">Component of the Mediator complex, a coactivator involved in the regulated transcription of nearly all RNA polymerase II-dependent genes. Mediator functions as a bridge to convey information from gene-specific regulatory proteins to the basal RNA polymerase II transcription machinery. Mediator is recruited to promoters by direct interactions with regulatory proteins and serves as a scaffold for the assembly of a functional preinitiation complex with RNA polymerase II and the general transcription factors.</text>
</comment>
<keyword evidence="5 9" id="KW-0010">Activator</keyword>
<evidence type="ECO:0000256" key="7">
    <source>
        <dbReference type="ARBA" id="ARBA00023242"/>
    </source>
</evidence>
<evidence type="ECO:0000313" key="11">
    <source>
        <dbReference type="EMBL" id="KAF7513791.1"/>
    </source>
</evidence>
<evidence type="ECO:0000256" key="3">
    <source>
        <dbReference type="ARBA" id="ARBA00020637"/>
    </source>
</evidence>
<dbReference type="PANTHER" id="PTHR13074">
    <property type="entry name" value="MEDIATOR OF RNA POLYMERASE II TRANSCRIPTION SUBUNIT 8"/>
    <property type="match status" value="1"/>
</dbReference>
<comment type="caution">
    <text evidence="11">The sequence shown here is derived from an EMBL/GenBank/DDBJ whole genome shotgun (WGS) entry which is preliminary data.</text>
</comment>